<evidence type="ECO:0000313" key="2">
    <source>
        <dbReference type="EMBL" id="GGL20610.1"/>
    </source>
</evidence>
<comment type="caution">
    <text evidence="2">The sequence shown here is derived from an EMBL/GenBank/DDBJ whole genome shotgun (WGS) entry which is preliminary data.</text>
</comment>
<gene>
    <name evidence="2" type="ORF">GCM10010844_44300</name>
</gene>
<sequence>MRGTQVEASGNTRSLPGDVPGRAHAAARPGRAWHAASHMSFHDDANRELIELLREGLQLTTLQNRA</sequence>
<feature type="compositionally biased region" description="Polar residues" evidence="1">
    <location>
        <begin position="1"/>
        <end position="14"/>
    </location>
</feature>
<proteinExistence type="predicted"/>
<name>A0ABQ2FRW6_9DEIO</name>
<evidence type="ECO:0000256" key="1">
    <source>
        <dbReference type="SAM" id="MobiDB-lite"/>
    </source>
</evidence>
<dbReference type="EMBL" id="BMPE01000046">
    <property type="protein sequence ID" value="GGL20610.1"/>
    <property type="molecule type" value="Genomic_DNA"/>
</dbReference>
<evidence type="ECO:0000313" key="3">
    <source>
        <dbReference type="Proteomes" id="UP000604341"/>
    </source>
</evidence>
<feature type="compositionally biased region" description="Low complexity" evidence="1">
    <location>
        <begin position="20"/>
        <end position="30"/>
    </location>
</feature>
<dbReference type="Proteomes" id="UP000604341">
    <property type="component" value="Unassembled WGS sequence"/>
</dbReference>
<protein>
    <submittedName>
        <fullName evidence="2">Uncharacterized protein</fullName>
    </submittedName>
</protein>
<organism evidence="2 3">
    <name type="scientific">Deinococcus radiotolerans</name>
    <dbReference type="NCBI Taxonomy" id="1309407"/>
    <lineage>
        <taxon>Bacteria</taxon>
        <taxon>Thermotogati</taxon>
        <taxon>Deinococcota</taxon>
        <taxon>Deinococci</taxon>
        <taxon>Deinococcales</taxon>
        <taxon>Deinococcaceae</taxon>
        <taxon>Deinococcus</taxon>
    </lineage>
</organism>
<keyword evidence="3" id="KW-1185">Reference proteome</keyword>
<feature type="region of interest" description="Disordered" evidence="1">
    <location>
        <begin position="1"/>
        <end position="30"/>
    </location>
</feature>
<reference evidence="3" key="1">
    <citation type="journal article" date="2019" name="Int. J. Syst. Evol. Microbiol.">
        <title>The Global Catalogue of Microorganisms (GCM) 10K type strain sequencing project: providing services to taxonomists for standard genome sequencing and annotation.</title>
        <authorList>
            <consortium name="The Broad Institute Genomics Platform"/>
            <consortium name="The Broad Institute Genome Sequencing Center for Infectious Disease"/>
            <person name="Wu L."/>
            <person name="Ma J."/>
        </authorList>
    </citation>
    <scope>NUCLEOTIDE SEQUENCE [LARGE SCALE GENOMIC DNA]</scope>
    <source>
        <strain evidence="3">JCM 19173</strain>
    </source>
</reference>
<accession>A0ABQ2FRW6</accession>